<reference evidence="3 4" key="1">
    <citation type="submission" date="2018-05" db="EMBL/GenBank/DDBJ databases">
        <title>Streptomyces venezuelae.</title>
        <authorList>
            <person name="Kim W."/>
            <person name="Lee N."/>
            <person name="Cho B.-K."/>
        </authorList>
    </citation>
    <scope>NUCLEOTIDE SEQUENCE [LARGE SCALE GENOMIC DNA]</scope>
    <source>
        <strain evidence="3 4">ATCC 21782</strain>
    </source>
</reference>
<evidence type="ECO:0008006" key="5">
    <source>
        <dbReference type="Google" id="ProtNLM"/>
    </source>
</evidence>
<sequence>MRAAVMMPVVAGLALAYAPGAAADENVSITSVEAVGELIPGKAAKINVVVMNHKAPTAQRSCVSVGGEAFGDGGLTSCFDLGPPGTSVTHVSTPFVGKTAKPGPTTLNVSLQPRTIQGIGKDTKTAPATVGAAPPACNPLEINKEAFRVGHEEGLKDGREDGFADSYRQSYDDAFKTKKGLTAEQCTELIIAAHRDGYGKGYEAGFKEGQAKGGKVGEKEGKEDRRKGNVSRNVTVFKLTVTPAPKSGEVDCAQGVTFTATLVGRGTGTVQFHWERTSGKVPGSIEFTDADALQAKNVTDQAAVPAGAASATITQKMVIDNGPSKGKSATATANVTCKK</sequence>
<evidence type="ECO:0000313" key="4">
    <source>
        <dbReference type="Proteomes" id="UP000325211"/>
    </source>
</evidence>
<name>A0A5P2D5S2_STRVZ</name>
<proteinExistence type="predicted"/>
<gene>
    <name evidence="3" type="ORF">DEJ50_21835</name>
</gene>
<evidence type="ECO:0000256" key="2">
    <source>
        <dbReference type="SAM" id="SignalP"/>
    </source>
</evidence>
<accession>A0A5P2D5S2</accession>
<feature type="chain" id="PRO_5024993930" description="Ig-like domain-containing protein" evidence="2">
    <location>
        <begin position="24"/>
        <end position="339"/>
    </location>
</feature>
<keyword evidence="2" id="KW-0732">Signal</keyword>
<evidence type="ECO:0000256" key="1">
    <source>
        <dbReference type="SAM" id="MobiDB-lite"/>
    </source>
</evidence>
<feature type="region of interest" description="Disordered" evidence="1">
    <location>
        <begin position="209"/>
        <end position="228"/>
    </location>
</feature>
<protein>
    <recommendedName>
        <fullName evidence="5">Ig-like domain-containing protein</fullName>
    </recommendedName>
</protein>
<feature type="compositionally biased region" description="Basic and acidic residues" evidence="1">
    <location>
        <begin position="209"/>
        <end position="227"/>
    </location>
</feature>
<feature type="signal peptide" evidence="2">
    <location>
        <begin position="1"/>
        <end position="23"/>
    </location>
</feature>
<evidence type="ECO:0000313" key="3">
    <source>
        <dbReference type="EMBL" id="QES50073.1"/>
    </source>
</evidence>
<organism evidence="3 4">
    <name type="scientific">Streptomyces venezuelae</name>
    <dbReference type="NCBI Taxonomy" id="54571"/>
    <lineage>
        <taxon>Bacteria</taxon>
        <taxon>Bacillati</taxon>
        <taxon>Actinomycetota</taxon>
        <taxon>Actinomycetes</taxon>
        <taxon>Kitasatosporales</taxon>
        <taxon>Streptomycetaceae</taxon>
        <taxon>Streptomyces</taxon>
    </lineage>
</organism>
<dbReference type="Proteomes" id="UP000325211">
    <property type="component" value="Chromosome"/>
</dbReference>
<dbReference type="AlphaFoldDB" id="A0A5P2D5S2"/>
<dbReference type="EMBL" id="CP029190">
    <property type="protein sequence ID" value="QES50073.1"/>
    <property type="molecule type" value="Genomic_DNA"/>
</dbReference>